<dbReference type="CDD" id="cd03143">
    <property type="entry name" value="A4_beta-galactosidase_middle_domain"/>
    <property type="match status" value="1"/>
</dbReference>
<dbReference type="Proteomes" id="UP001612928">
    <property type="component" value="Unassembled WGS sequence"/>
</dbReference>
<dbReference type="Gene3D" id="3.40.50.880">
    <property type="match status" value="1"/>
</dbReference>
<keyword evidence="3" id="KW-1185">Reference proteome</keyword>
<name>A0ABW8A6D1_9ACTN</name>
<gene>
    <name evidence="2" type="ORF">ACIBP5_20430</name>
</gene>
<evidence type="ECO:0000313" key="3">
    <source>
        <dbReference type="Proteomes" id="UP001612928"/>
    </source>
</evidence>
<accession>A0ABW8A6D1</accession>
<dbReference type="PANTHER" id="PTHR36447:SF1">
    <property type="entry name" value="BETA-GALACTOSIDASE GANA"/>
    <property type="match status" value="1"/>
</dbReference>
<dbReference type="RefSeq" id="WP_397022299.1">
    <property type="nucleotide sequence ID" value="NZ_JBITMB010000004.1"/>
</dbReference>
<dbReference type="PANTHER" id="PTHR36447">
    <property type="entry name" value="BETA-GALACTOSIDASE GANA"/>
    <property type="match status" value="1"/>
</dbReference>
<dbReference type="InterPro" id="IPR029062">
    <property type="entry name" value="Class_I_gatase-like"/>
</dbReference>
<protein>
    <submittedName>
        <fullName evidence="2">Beta-galactosidase trimerization domain-containing protein</fullName>
    </submittedName>
</protein>
<dbReference type="Pfam" id="PF08532">
    <property type="entry name" value="Glyco_hydro_42M"/>
    <property type="match status" value="1"/>
</dbReference>
<proteinExistence type="predicted"/>
<comment type="caution">
    <text evidence="2">The sequence shown here is derived from an EMBL/GenBank/DDBJ whole genome shotgun (WGS) entry which is preliminary data.</text>
</comment>
<sequence length="146" mass="15313">MRGGGALVVSFFSGIVDEHDRVHLGGYPGPLREVLGVRAEEFWPAAEGETFPVRGSGVLDGPAGTADLWREDLRLAGAEAELVFDAPGWEGRPALTRHAFGEGVARYLPTRVDEATMRAVLGRALAEAGVRPVVAGLPAGVQAALT</sequence>
<dbReference type="InterPro" id="IPR013738">
    <property type="entry name" value="Beta_galactosidase_Trimer"/>
</dbReference>
<organism evidence="2 3">
    <name type="scientific">Nonomuraea indica</name>
    <dbReference type="NCBI Taxonomy" id="1581193"/>
    <lineage>
        <taxon>Bacteria</taxon>
        <taxon>Bacillati</taxon>
        <taxon>Actinomycetota</taxon>
        <taxon>Actinomycetes</taxon>
        <taxon>Streptosporangiales</taxon>
        <taxon>Streptosporangiaceae</taxon>
        <taxon>Nonomuraea</taxon>
    </lineage>
</organism>
<dbReference type="SUPFAM" id="SSF52317">
    <property type="entry name" value="Class I glutamine amidotransferase-like"/>
    <property type="match status" value="1"/>
</dbReference>
<reference evidence="2 3" key="1">
    <citation type="submission" date="2024-10" db="EMBL/GenBank/DDBJ databases">
        <title>The Natural Products Discovery Center: Release of the First 8490 Sequenced Strains for Exploring Actinobacteria Biosynthetic Diversity.</title>
        <authorList>
            <person name="Kalkreuter E."/>
            <person name="Kautsar S.A."/>
            <person name="Yang D."/>
            <person name="Bader C.D."/>
            <person name="Teijaro C.N."/>
            <person name="Fluegel L."/>
            <person name="Davis C.M."/>
            <person name="Simpson J.R."/>
            <person name="Lauterbach L."/>
            <person name="Steele A.D."/>
            <person name="Gui C."/>
            <person name="Meng S."/>
            <person name="Li G."/>
            <person name="Viehrig K."/>
            <person name="Ye F."/>
            <person name="Su P."/>
            <person name="Kiefer A.F."/>
            <person name="Nichols A."/>
            <person name="Cepeda A.J."/>
            <person name="Yan W."/>
            <person name="Fan B."/>
            <person name="Jiang Y."/>
            <person name="Adhikari A."/>
            <person name="Zheng C.-J."/>
            <person name="Schuster L."/>
            <person name="Cowan T.M."/>
            <person name="Smanski M.J."/>
            <person name="Chevrette M.G."/>
            <person name="De Carvalho L.P.S."/>
            <person name="Shen B."/>
        </authorList>
    </citation>
    <scope>NUCLEOTIDE SEQUENCE [LARGE SCALE GENOMIC DNA]</scope>
    <source>
        <strain evidence="2 3">NPDC049503</strain>
    </source>
</reference>
<evidence type="ECO:0000259" key="1">
    <source>
        <dbReference type="Pfam" id="PF08532"/>
    </source>
</evidence>
<dbReference type="EMBL" id="JBITMB010000004">
    <property type="protein sequence ID" value="MFI7442340.1"/>
    <property type="molecule type" value="Genomic_DNA"/>
</dbReference>
<dbReference type="InterPro" id="IPR003476">
    <property type="entry name" value="Glyco_hydro_42"/>
</dbReference>
<evidence type="ECO:0000313" key="2">
    <source>
        <dbReference type="EMBL" id="MFI7442340.1"/>
    </source>
</evidence>
<feature type="domain" description="Beta-galactosidase trimerisation" evidence="1">
    <location>
        <begin position="2"/>
        <end position="130"/>
    </location>
</feature>